<evidence type="ECO:0000313" key="2">
    <source>
        <dbReference type="EMBL" id="PSB25357.1"/>
    </source>
</evidence>
<dbReference type="Pfam" id="PF21321">
    <property type="entry name" value="HTH_66"/>
    <property type="match status" value="1"/>
</dbReference>
<comment type="caution">
    <text evidence="2">The sequence shown here is derived from an EMBL/GenBank/DDBJ whole genome shotgun (WGS) entry which is preliminary data.</text>
</comment>
<dbReference type="OrthoDB" id="940717at2"/>
<dbReference type="Proteomes" id="UP000239576">
    <property type="component" value="Unassembled WGS sequence"/>
</dbReference>
<dbReference type="SUPFAM" id="SSF46689">
    <property type="entry name" value="Homeodomain-like"/>
    <property type="match status" value="1"/>
</dbReference>
<dbReference type="RefSeq" id="WP_106259167.1">
    <property type="nucleotide sequence ID" value="NZ_CAWNSW010000164.1"/>
</dbReference>
<dbReference type="InterPro" id="IPR009057">
    <property type="entry name" value="Homeodomain-like_sf"/>
</dbReference>
<dbReference type="InterPro" id="IPR048708">
    <property type="entry name" value="VapB45-like_HTH"/>
</dbReference>
<dbReference type="Gene3D" id="1.10.10.10">
    <property type="entry name" value="Winged helix-like DNA-binding domain superfamily/Winged helix DNA-binding domain"/>
    <property type="match status" value="1"/>
</dbReference>
<protein>
    <recommendedName>
        <fullName evidence="1">Putative antitoxin VapB45-like DNA-binding HTH domain-containing protein</fullName>
    </recommendedName>
</protein>
<name>A0A2T1DXY2_9CYAN</name>
<evidence type="ECO:0000313" key="3">
    <source>
        <dbReference type="Proteomes" id="UP000239576"/>
    </source>
</evidence>
<dbReference type="Pfam" id="PF04255">
    <property type="entry name" value="DUF433"/>
    <property type="match status" value="1"/>
</dbReference>
<evidence type="ECO:0000259" key="1">
    <source>
        <dbReference type="Pfam" id="PF21321"/>
    </source>
</evidence>
<dbReference type="InterPro" id="IPR036388">
    <property type="entry name" value="WH-like_DNA-bd_sf"/>
</dbReference>
<organism evidence="2 3">
    <name type="scientific">Stenomitos frigidus ULC18</name>
    <dbReference type="NCBI Taxonomy" id="2107698"/>
    <lineage>
        <taxon>Bacteria</taxon>
        <taxon>Bacillati</taxon>
        <taxon>Cyanobacteriota</taxon>
        <taxon>Cyanophyceae</taxon>
        <taxon>Leptolyngbyales</taxon>
        <taxon>Leptolyngbyaceae</taxon>
        <taxon>Stenomitos</taxon>
    </lineage>
</organism>
<dbReference type="AlphaFoldDB" id="A0A2T1DXY2"/>
<dbReference type="EMBL" id="PVWK01000126">
    <property type="protein sequence ID" value="PSB25357.1"/>
    <property type="molecule type" value="Genomic_DNA"/>
</dbReference>
<reference evidence="3" key="1">
    <citation type="submission" date="2018-02" db="EMBL/GenBank/DDBJ databases">
        <authorList>
            <person name="Moore K."/>
            <person name="Momper L."/>
        </authorList>
    </citation>
    <scope>NUCLEOTIDE SEQUENCE [LARGE SCALE GENOMIC DNA]</scope>
    <source>
        <strain evidence="3">ULC18</strain>
    </source>
</reference>
<keyword evidence="3" id="KW-1185">Reference proteome</keyword>
<reference evidence="2 3" key="2">
    <citation type="submission" date="2018-03" db="EMBL/GenBank/DDBJ databases">
        <title>The ancient ancestry and fast evolution of plastids.</title>
        <authorList>
            <person name="Moore K.R."/>
            <person name="Magnabosco C."/>
            <person name="Momper L."/>
            <person name="Gold D.A."/>
            <person name="Bosak T."/>
            <person name="Fournier G.P."/>
        </authorList>
    </citation>
    <scope>NUCLEOTIDE SEQUENCE [LARGE SCALE GENOMIC DNA]</scope>
    <source>
        <strain evidence="2 3">ULC18</strain>
    </source>
</reference>
<gene>
    <name evidence="2" type="ORF">C7B82_23805</name>
</gene>
<feature type="domain" description="Putative antitoxin VapB45-like DNA-binding HTH" evidence="1">
    <location>
        <begin position="12"/>
        <end position="91"/>
    </location>
</feature>
<dbReference type="InterPro" id="IPR007367">
    <property type="entry name" value="DUF433"/>
</dbReference>
<accession>A0A2T1DXY2</accession>
<sequence length="233" mass="26511">MVKWDDDIYNTPAYPVTDAARYLRIPLMTLRSWLKGRSYVTKNGQQAFEPLIQRPDPALPQLSFTNLVEAHVLRIIRETHQVKLDKVRKALDYMNQQFDTAHPLVMKRFQTDGVDLFVDQMDRLVNVSRSGQLAMRETLKHLLTRIEWNVEGIANRLFPVIEWVPEPGTDKIIFLDPSIRFGKPVIAGKGVPTAAIVSLIDAGDEIEAVADEFDCTPEQIRAAIQFEAQNRAA</sequence>
<proteinExistence type="predicted"/>